<dbReference type="GO" id="GO:0015288">
    <property type="term" value="F:porin activity"/>
    <property type="evidence" value="ECO:0007669"/>
    <property type="project" value="InterPro"/>
</dbReference>
<comment type="caution">
    <text evidence="6">The sequence shown here is derived from an EMBL/GenBank/DDBJ whole genome shotgun (WGS) entry which is preliminary data.</text>
</comment>
<evidence type="ECO:0000313" key="6">
    <source>
        <dbReference type="EMBL" id="KQH87794.1"/>
    </source>
</evidence>
<evidence type="ECO:0000256" key="3">
    <source>
        <dbReference type="ARBA" id="ARBA00023136"/>
    </source>
</evidence>
<organism evidence="6 7">
    <name type="scientific">Vibrio furnissii</name>
    <dbReference type="NCBI Taxonomy" id="29494"/>
    <lineage>
        <taxon>Bacteria</taxon>
        <taxon>Pseudomonadati</taxon>
        <taxon>Pseudomonadota</taxon>
        <taxon>Gammaproteobacteria</taxon>
        <taxon>Vibrionales</taxon>
        <taxon>Vibrionaceae</taxon>
        <taxon>Vibrio</taxon>
    </lineage>
</organism>
<feature type="domain" description="Porin" evidence="5">
    <location>
        <begin position="8"/>
        <end position="301"/>
    </location>
</feature>
<dbReference type="RefSeq" id="WP_055464923.1">
    <property type="nucleotide sequence ID" value="NZ_LKHS01000001.1"/>
</dbReference>
<keyword evidence="2 4" id="KW-0732">Signal</keyword>
<evidence type="ECO:0000259" key="5">
    <source>
        <dbReference type="Pfam" id="PF13609"/>
    </source>
</evidence>
<dbReference type="AlphaFoldDB" id="A0A0Q2MJC9"/>
<dbReference type="PANTHER" id="PTHR34501">
    <property type="entry name" value="PROTEIN YDDL-RELATED"/>
    <property type="match status" value="1"/>
</dbReference>
<dbReference type="SUPFAM" id="SSF56935">
    <property type="entry name" value="Porins"/>
    <property type="match status" value="1"/>
</dbReference>
<dbReference type="EMBL" id="LKHS01000001">
    <property type="protein sequence ID" value="KQH87794.1"/>
    <property type="molecule type" value="Genomic_DNA"/>
</dbReference>
<evidence type="ECO:0000256" key="1">
    <source>
        <dbReference type="ARBA" id="ARBA00004571"/>
    </source>
</evidence>
<evidence type="ECO:0000313" key="7">
    <source>
        <dbReference type="Proteomes" id="UP000051221"/>
    </source>
</evidence>
<dbReference type="PANTHER" id="PTHR34501:SF2">
    <property type="entry name" value="OUTER MEMBRANE PORIN F-RELATED"/>
    <property type="match status" value="1"/>
</dbReference>
<dbReference type="Proteomes" id="UP000051221">
    <property type="component" value="Unassembled WGS sequence"/>
</dbReference>
<dbReference type="GO" id="GO:0009279">
    <property type="term" value="C:cell outer membrane"/>
    <property type="evidence" value="ECO:0007669"/>
    <property type="project" value="UniProtKB-SubCell"/>
</dbReference>
<dbReference type="CDD" id="cd00342">
    <property type="entry name" value="gram_neg_porins"/>
    <property type="match status" value="1"/>
</dbReference>
<dbReference type="FunCoup" id="A0A0Q2MJC9">
    <property type="interactions" value="437"/>
</dbReference>
<dbReference type="Gene3D" id="2.40.160.10">
    <property type="entry name" value="Porin"/>
    <property type="match status" value="1"/>
</dbReference>
<feature type="chain" id="PRO_5006194571" description="Porin domain-containing protein" evidence="4">
    <location>
        <begin position="22"/>
        <end position="324"/>
    </location>
</feature>
<protein>
    <recommendedName>
        <fullName evidence="5">Porin domain-containing protein</fullName>
    </recommendedName>
</protein>
<dbReference type="InterPro" id="IPR023614">
    <property type="entry name" value="Porin_dom_sf"/>
</dbReference>
<sequence length="324" mass="35055">MKQAAVATAIFAALVSGSAMAATVYKADGTELKVGGRVEFRGDFIGTDDGAEIEGTMEDSTRARLNLKGTTELADDLTGFAFYEAEQKTGKSEFKNRYMYAGFGTSMGDLSFGKQDMAAVQISDMTDITEFSGNQQYIDSASDKTDSVIAYRGQFDALNLQATYSANSEKDADLYGISALYALPFGLDLGAAYSAGDNGTGNGQQNQLLFGAGYTLDALYLAATYSFGDLDDDANQEFKALELAAAYKFTKQFTLKALYAKTEDKDSGTKTDTADFFELAGYYKFNSNLSTYVAYKLNNLDDVVVDGLETQSEDTMRLGLKYAF</sequence>
<dbReference type="InterPro" id="IPR050298">
    <property type="entry name" value="Gram-neg_bact_OMP"/>
</dbReference>
<proteinExistence type="predicted"/>
<feature type="signal peptide" evidence="4">
    <location>
        <begin position="1"/>
        <end position="21"/>
    </location>
</feature>
<name>A0A0Q2MJC9_VIBFU</name>
<keyword evidence="3" id="KW-0472">Membrane</keyword>
<reference evidence="6 7" key="1">
    <citation type="submission" date="2015-08" db="EMBL/GenBank/DDBJ databases">
        <title>Antibacterial properties of a collection of Vibrionaceae strains.</title>
        <authorList>
            <person name="Giubergia S."/>
        </authorList>
    </citation>
    <scope>NUCLEOTIDE SEQUENCE [LARGE SCALE GENOMIC DNA]</scope>
    <source>
        <strain evidence="6 7">S0821</strain>
    </source>
</reference>
<keyword evidence="7" id="KW-1185">Reference proteome</keyword>
<comment type="subcellular location">
    <subcellularLocation>
        <location evidence="1">Cell outer membrane</location>
        <topology evidence="1">Multi-pass membrane protein</topology>
    </subcellularLocation>
</comment>
<gene>
    <name evidence="6" type="ORF">AMR76_00375</name>
</gene>
<evidence type="ECO:0000256" key="2">
    <source>
        <dbReference type="ARBA" id="ARBA00022729"/>
    </source>
</evidence>
<dbReference type="InParanoid" id="A0A0Q2MJC9"/>
<dbReference type="InterPro" id="IPR033900">
    <property type="entry name" value="Gram_neg_porin_domain"/>
</dbReference>
<accession>A0A0Q2MJC9</accession>
<evidence type="ECO:0000256" key="4">
    <source>
        <dbReference type="SAM" id="SignalP"/>
    </source>
</evidence>
<dbReference type="Pfam" id="PF13609">
    <property type="entry name" value="Porin_4"/>
    <property type="match status" value="1"/>
</dbReference>